<dbReference type="GO" id="GO:0003848">
    <property type="term" value="F:2-amino-4-hydroxy-6-hydroxymethyldihydropteridine diphosphokinase activity"/>
    <property type="evidence" value="ECO:0007669"/>
    <property type="project" value="UniProtKB-EC"/>
</dbReference>
<gene>
    <name evidence="14" type="ordered locus">A2cp1_4214</name>
</gene>
<dbReference type="NCBIfam" id="TIGR01498">
    <property type="entry name" value="folK"/>
    <property type="match status" value="1"/>
</dbReference>
<keyword evidence="6" id="KW-0547">Nucleotide-binding</keyword>
<name>B8JAN2_ANAD2</name>
<dbReference type="InterPro" id="IPR035907">
    <property type="entry name" value="Hppk_sf"/>
</dbReference>
<dbReference type="Gene3D" id="3.30.70.560">
    <property type="entry name" value="7,8-Dihydro-6-hydroxymethylpterin-pyrophosphokinase HPPK"/>
    <property type="match status" value="1"/>
</dbReference>
<evidence type="ECO:0000256" key="12">
    <source>
        <dbReference type="ARBA" id="ARBA00033413"/>
    </source>
</evidence>
<dbReference type="InterPro" id="IPR000550">
    <property type="entry name" value="Hppk"/>
</dbReference>
<dbReference type="Pfam" id="PF01288">
    <property type="entry name" value="HPPK"/>
    <property type="match status" value="1"/>
</dbReference>
<proteinExistence type="inferred from homology"/>
<evidence type="ECO:0000256" key="1">
    <source>
        <dbReference type="ARBA" id="ARBA00005051"/>
    </source>
</evidence>
<keyword evidence="9" id="KW-0289">Folate biosynthesis</keyword>
<evidence type="ECO:0000313" key="15">
    <source>
        <dbReference type="Proteomes" id="UP000007089"/>
    </source>
</evidence>
<evidence type="ECO:0000256" key="11">
    <source>
        <dbReference type="ARBA" id="ARBA00029766"/>
    </source>
</evidence>
<keyword evidence="7" id="KW-0418">Kinase</keyword>
<accession>B8JAN2</accession>
<dbReference type="Proteomes" id="UP000007089">
    <property type="component" value="Chromosome"/>
</dbReference>
<comment type="pathway">
    <text evidence="1">Cofactor biosynthesis; tetrahydrofolate biosynthesis; 2-amino-4-hydroxy-6-hydroxymethyl-7,8-dihydropteridine diphosphate from 7,8-dihydroneopterin triphosphate: step 4/4.</text>
</comment>
<dbReference type="AlphaFoldDB" id="B8JAN2"/>
<evidence type="ECO:0000256" key="7">
    <source>
        <dbReference type="ARBA" id="ARBA00022777"/>
    </source>
</evidence>
<dbReference type="GO" id="GO:0016301">
    <property type="term" value="F:kinase activity"/>
    <property type="evidence" value="ECO:0007669"/>
    <property type="project" value="UniProtKB-KW"/>
</dbReference>
<feature type="domain" description="7,8-dihydro-6-hydroxymethylpterin-pyrophosphokinase" evidence="13">
    <location>
        <begin position="86"/>
        <end position="97"/>
    </location>
</feature>
<dbReference type="RefSeq" id="WP_015935242.1">
    <property type="nucleotide sequence ID" value="NC_011891.1"/>
</dbReference>
<evidence type="ECO:0000256" key="2">
    <source>
        <dbReference type="ARBA" id="ARBA00005810"/>
    </source>
</evidence>
<keyword evidence="15" id="KW-1185">Reference proteome</keyword>
<dbReference type="PANTHER" id="PTHR43071">
    <property type="entry name" value="2-AMINO-4-HYDROXY-6-HYDROXYMETHYLDIHYDROPTERIDINE PYROPHOSPHOKINASE"/>
    <property type="match status" value="1"/>
</dbReference>
<dbReference type="GO" id="GO:0046656">
    <property type="term" value="P:folic acid biosynthetic process"/>
    <property type="evidence" value="ECO:0007669"/>
    <property type="project" value="UniProtKB-KW"/>
</dbReference>
<dbReference type="UniPathway" id="UPA00077">
    <property type="reaction ID" value="UER00155"/>
</dbReference>
<dbReference type="SUPFAM" id="SSF55083">
    <property type="entry name" value="6-hydroxymethyl-7,8-dihydropterin pyrophosphokinase, HPPK"/>
    <property type="match status" value="1"/>
</dbReference>
<organism evidence="14 15">
    <name type="scientific">Anaeromyxobacter dehalogenans (strain ATCC BAA-258 / DSM 21875 / 2CP-1)</name>
    <dbReference type="NCBI Taxonomy" id="455488"/>
    <lineage>
        <taxon>Bacteria</taxon>
        <taxon>Pseudomonadati</taxon>
        <taxon>Myxococcota</taxon>
        <taxon>Myxococcia</taxon>
        <taxon>Myxococcales</taxon>
        <taxon>Cystobacterineae</taxon>
        <taxon>Anaeromyxobacteraceae</taxon>
        <taxon>Anaeromyxobacter</taxon>
    </lineage>
</organism>
<evidence type="ECO:0000256" key="3">
    <source>
        <dbReference type="ARBA" id="ARBA00013253"/>
    </source>
</evidence>
<evidence type="ECO:0000256" key="10">
    <source>
        <dbReference type="ARBA" id="ARBA00029409"/>
    </source>
</evidence>
<dbReference type="GO" id="GO:0046654">
    <property type="term" value="P:tetrahydrofolate biosynthetic process"/>
    <property type="evidence" value="ECO:0007669"/>
    <property type="project" value="UniProtKB-UniPathway"/>
</dbReference>
<evidence type="ECO:0000256" key="6">
    <source>
        <dbReference type="ARBA" id="ARBA00022741"/>
    </source>
</evidence>
<evidence type="ECO:0000256" key="9">
    <source>
        <dbReference type="ARBA" id="ARBA00022909"/>
    </source>
</evidence>
<dbReference type="PROSITE" id="PS00794">
    <property type="entry name" value="HPPK"/>
    <property type="match status" value="1"/>
</dbReference>
<evidence type="ECO:0000256" key="5">
    <source>
        <dbReference type="ARBA" id="ARBA00022679"/>
    </source>
</evidence>
<evidence type="ECO:0000256" key="8">
    <source>
        <dbReference type="ARBA" id="ARBA00022840"/>
    </source>
</evidence>
<dbReference type="CDD" id="cd00483">
    <property type="entry name" value="HPPK"/>
    <property type="match status" value="1"/>
</dbReference>
<dbReference type="HOGENOM" id="CLU_097916_3_0_7"/>
<comment type="similarity">
    <text evidence="2">Belongs to the HPPK family.</text>
</comment>
<dbReference type="PANTHER" id="PTHR43071:SF1">
    <property type="entry name" value="2-AMINO-4-HYDROXY-6-HYDROXYMETHYLDIHYDROPTERIDINE PYROPHOSPHOKINASE"/>
    <property type="match status" value="1"/>
</dbReference>
<reference evidence="14" key="1">
    <citation type="submission" date="2009-01" db="EMBL/GenBank/DDBJ databases">
        <title>Complete sequence of Anaeromyxobacter dehalogenans 2CP-1.</title>
        <authorList>
            <consortium name="US DOE Joint Genome Institute"/>
            <person name="Lucas S."/>
            <person name="Copeland A."/>
            <person name="Lapidus A."/>
            <person name="Glavina del Rio T."/>
            <person name="Dalin E."/>
            <person name="Tice H."/>
            <person name="Bruce D."/>
            <person name="Goodwin L."/>
            <person name="Pitluck S."/>
            <person name="Saunders E."/>
            <person name="Brettin T."/>
            <person name="Detter J.C."/>
            <person name="Han C."/>
            <person name="Larimer F."/>
            <person name="Land M."/>
            <person name="Hauser L."/>
            <person name="Kyrpides N."/>
            <person name="Ovchinnikova G."/>
            <person name="Beliaev A.S."/>
            <person name="Richardson P."/>
        </authorList>
    </citation>
    <scope>NUCLEOTIDE SEQUENCE</scope>
    <source>
        <strain evidence="14">2CP-1</strain>
    </source>
</reference>
<comment type="function">
    <text evidence="10">Catalyzes the transfer of pyrophosphate from adenosine triphosphate (ATP) to 6-hydroxymethyl-7,8-dihydropterin, an enzymatic step in folate biosynthesis pathway.</text>
</comment>
<keyword evidence="5" id="KW-0808">Transferase</keyword>
<keyword evidence="8" id="KW-0067">ATP-binding</keyword>
<dbReference type="GO" id="GO:0005524">
    <property type="term" value="F:ATP binding"/>
    <property type="evidence" value="ECO:0007669"/>
    <property type="project" value="UniProtKB-KW"/>
</dbReference>
<sequence length="163" mass="17196">MRAYVGVGSNLGDRWANLALAARVLRASPGVAVLRASHVFDTPPMGPPQPRYLNAVLELEAGLTPEALHAVLASAERAAGRRRGLRWGPRTLDLDLLVHADRVVRTPALMVPHPGIAARRFVLEPLAELAPDLVVPGLGRTVAELLASAPGAPLVVAGLYPLP</sequence>
<dbReference type="EC" id="2.7.6.3" evidence="3"/>
<evidence type="ECO:0000313" key="14">
    <source>
        <dbReference type="EMBL" id="ACL67531.1"/>
    </source>
</evidence>
<evidence type="ECO:0000256" key="4">
    <source>
        <dbReference type="ARBA" id="ARBA00016218"/>
    </source>
</evidence>
<evidence type="ECO:0000259" key="13">
    <source>
        <dbReference type="PROSITE" id="PS00794"/>
    </source>
</evidence>
<dbReference type="KEGG" id="acp:A2cp1_4214"/>
<dbReference type="EMBL" id="CP001359">
    <property type="protein sequence ID" value="ACL67531.1"/>
    <property type="molecule type" value="Genomic_DNA"/>
</dbReference>
<protein>
    <recommendedName>
        <fullName evidence="4">2-amino-4-hydroxy-6-hydroxymethyldihydropteridine pyrophosphokinase</fullName>
        <ecNumber evidence="3">2.7.6.3</ecNumber>
    </recommendedName>
    <alternativeName>
        <fullName evidence="11">6-hydroxymethyl-7,8-dihydropterin pyrophosphokinase</fullName>
    </alternativeName>
    <alternativeName>
        <fullName evidence="12">7,8-dihydro-6-hydroxymethylpterin-pyrophosphokinase</fullName>
    </alternativeName>
</protein>